<protein>
    <submittedName>
        <fullName evidence="1">Type II toxin-antitoxin system HicB family antitoxin</fullName>
    </submittedName>
</protein>
<dbReference type="AlphaFoldDB" id="A0AB74ULF0"/>
<dbReference type="InterPro" id="IPR035069">
    <property type="entry name" value="TTHA1013/TTHA0281-like"/>
</dbReference>
<organism evidence="1">
    <name type="scientific">Rhodanobacter sp. FW102-FHT14D07</name>
    <dbReference type="NCBI Taxonomy" id="3351462"/>
    <lineage>
        <taxon>Bacteria</taxon>
        <taxon>Pseudomonadati</taxon>
        <taxon>Pseudomonadota</taxon>
        <taxon>Gammaproteobacteria</taxon>
        <taxon>Lysobacterales</taxon>
        <taxon>Rhodanobacteraceae</taxon>
        <taxon>Rhodanobacter</taxon>
    </lineage>
</organism>
<evidence type="ECO:0000313" key="1">
    <source>
        <dbReference type="EMBL" id="XIA17125.1"/>
    </source>
</evidence>
<gene>
    <name evidence="1" type="ORF">ACFYG5_11155</name>
</gene>
<proteinExistence type="predicted"/>
<dbReference type="InterPro" id="IPR008651">
    <property type="entry name" value="Uncharacterised_HicB"/>
</dbReference>
<dbReference type="RefSeq" id="WP_395117138.1">
    <property type="nucleotide sequence ID" value="NZ_CP170721.1"/>
</dbReference>
<accession>A0AB74ULF0</accession>
<dbReference type="Pfam" id="PF05534">
    <property type="entry name" value="HicB"/>
    <property type="match status" value="1"/>
</dbReference>
<dbReference type="SUPFAM" id="SSF143100">
    <property type="entry name" value="TTHA1013/TTHA0281-like"/>
    <property type="match status" value="1"/>
</dbReference>
<reference evidence="1" key="1">
    <citation type="submission" date="2024-10" db="EMBL/GenBank/DDBJ databases">
        <authorList>
            <person name="Lesea H.P."/>
            <person name="Kuehl J.V."/>
            <person name="Chandonia J.-M."/>
        </authorList>
    </citation>
    <scope>NUCLEOTIDE SEQUENCE</scope>
    <source>
        <strain evidence="1">FW102-FHT14D07</strain>
    </source>
</reference>
<name>A0AB74ULF0_9GAMM</name>
<dbReference type="EMBL" id="CP170721">
    <property type="protein sequence ID" value="XIA17125.1"/>
    <property type="molecule type" value="Genomic_DNA"/>
</dbReference>
<dbReference type="GO" id="GO:0006355">
    <property type="term" value="P:regulation of DNA-templated transcription"/>
    <property type="evidence" value="ECO:0007669"/>
    <property type="project" value="InterPro"/>
</dbReference>
<dbReference type="InterPro" id="IPR010985">
    <property type="entry name" value="Ribbon_hlx_hlx"/>
</dbReference>
<dbReference type="SUPFAM" id="SSF47598">
    <property type="entry name" value="Ribbon-helix-helix"/>
    <property type="match status" value="1"/>
</dbReference>
<sequence length="108" mass="11965">MMDARHYTYRVIWSPEDAEYVGLCAEFPSLSWLHGNQAKALAGIVRVVGETVSDMEAHGEAPPEPMSAKSYSGKFQVRIPPERHKALAMQAAEQGISLNRYVTDKLCA</sequence>